<dbReference type="EMBL" id="KN831995">
    <property type="protein sequence ID" value="KIO00528.1"/>
    <property type="molecule type" value="Genomic_DNA"/>
</dbReference>
<reference evidence="2" key="2">
    <citation type="submission" date="2015-01" db="EMBL/GenBank/DDBJ databases">
        <title>Evolutionary Origins and Diversification of the Mycorrhizal Mutualists.</title>
        <authorList>
            <consortium name="DOE Joint Genome Institute"/>
            <consortium name="Mycorrhizal Genomics Consortium"/>
            <person name="Kohler A."/>
            <person name="Kuo A."/>
            <person name="Nagy L.G."/>
            <person name="Floudas D."/>
            <person name="Copeland A."/>
            <person name="Barry K.W."/>
            <person name="Cichocki N."/>
            <person name="Veneault-Fourrey C."/>
            <person name="LaButti K."/>
            <person name="Lindquist E.A."/>
            <person name="Lipzen A."/>
            <person name="Lundell T."/>
            <person name="Morin E."/>
            <person name="Murat C."/>
            <person name="Riley R."/>
            <person name="Ohm R."/>
            <person name="Sun H."/>
            <person name="Tunlid A."/>
            <person name="Henrissat B."/>
            <person name="Grigoriev I.V."/>
            <person name="Hibbett D.S."/>
            <person name="Martin F."/>
        </authorList>
    </citation>
    <scope>NUCLEOTIDE SEQUENCE [LARGE SCALE GENOMIC DNA]</scope>
    <source>
        <strain evidence="2">Marx 270</strain>
    </source>
</reference>
<name>A0A0C3IUI3_PISTI</name>
<dbReference type="OrthoDB" id="2708381at2759"/>
<protein>
    <submittedName>
        <fullName evidence="1">Uncharacterized protein</fullName>
    </submittedName>
</protein>
<accession>A0A0C3IUI3</accession>
<evidence type="ECO:0000313" key="1">
    <source>
        <dbReference type="EMBL" id="KIO00528.1"/>
    </source>
</evidence>
<dbReference type="InParanoid" id="A0A0C3IUI3"/>
<sequence>MLCDMIQQYYYEWGEQSGQAKGMKVVLFFSFSTETMPEEIIYRRAMVTMTTTTVATMTMTRLTTDRWPHNARVAVRWIQGMVETNDELNSSRSRVYFRICYSHLHYPSKGEYLQ</sequence>
<gene>
    <name evidence="1" type="ORF">M404DRAFT_761504</name>
</gene>
<reference evidence="1 2" key="1">
    <citation type="submission" date="2014-04" db="EMBL/GenBank/DDBJ databases">
        <authorList>
            <consortium name="DOE Joint Genome Institute"/>
            <person name="Kuo A."/>
            <person name="Kohler A."/>
            <person name="Costa M.D."/>
            <person name="Nagy L.G."/>
            <person name="Floudas D."/>
            <person name="Copeland A."/>
            <person name="Barry K.W."/>
            <person name="Cichocki N."/>
            <person name="Veneault-Fourrey C."/>
            <person name="LaButti K."/>
            <person name="Lindquist E.A."/>
            <person name="Lipzen A."/>
            <person name="Lundell T."/>
            <person name="Morin E."/>
            <person name="Murat C."/>
            <person name="Sun H."/>
            <person name="Tunlid A."/>
            <person name="Henrissat B."/>
            <person name="Grigoriev I.V."/>
            <person name="Hibbett D.S."/>
            <person name="Martin F."/>
            <person name="Nordberg H.P."/>
            <person name="Cantor M.N."/>
            <person name="Hua S.X."/>
        </authorList>
    </citation>
    <scope>NUCLEOTIDE SEQUENCE [LARGE SCALE GENOMIC DNA]</scope>
    <source>
        <strain evidence="1 2">Marx 270</strain>
    </source>
</reference>
<dbReference type="Proteomes" id="UP000054217">
    <property type="component" value="Unassembled WGS sequence"/>
</dbReference>
<dbReference type="HOGENOM" id="CLU_2122074_0_0_1"/>
<organism evidence="1 2">
    <name type="scientific">Pisolithus tinctorius Marx 270</name>
    <dbReference type="NCBI Taxonomy" id="870435"/>
    <lineage>
        <taxon>Eukaryota</taxon>
        <taxon>Fungi</taxon>
        <taxon>Dikarya</taxon>
        <taxon>Basidiomycota</taxon>
        <taxon>Agaricomycotina</taxon>
        <taxon>Agaricomycetes</taxon>
        <taxon>Agaricomycetidae</taxon>
        <taxon>Boletales</taxon>
        <taxon>Sclerodermatineae</taxon>
        <taxon>Pisolithaceae</taxon>
        <taxon>Pisolithus</taxon>
    </lineage>
</organism>
<evidence type="ECO:0000313" key="2">
    <source>
        <dbReference type="Proteomes" id="UP000054217"/>
    </source>
</evidence>
<proteinExistence type="predicted"/>
<dbReference type="AlphaFoldDB" id="A0A0C3IUI3"/>
<keyword evidence="2" id="KW-1185">Reference proteome</keyword>